<evidence type="ECO:0000313" key="1">
    <source>
        <dbReference type="EMBL" id="QHT92417.1"/>
    </source>
</evidence>
<protein>
    <submittedName>
        <fullName evidence="1">Uncharacterized protein</fullName>
    </submittedName>
</protein>
<organism evidence="1">
    <name type="scientific">viral metagenome</name>
    <dbReference type="NCBI Taxonomy" id="1070528"/>
    <lineage>
        <taxon>unclassified sequences</taxon>
        <taxon>metagenomes</taxon>
        <taxon>organismal metagenomes</taxon>
    </lineage>
</organism>
<proteinExistence type="predicted"/>
<dbReference type="AlphaFoldDB" id="A0A6C0IKK8"/>
<reference evidence="1" key="1">
    <citation type="journal article" date="2020" name="Nature">
        <title>Giant virus diversity and host interactions through global metagenomics.</title>
        <authorList>
            <person name="Schulz F."/>
            <person name="Roux S."/>
            <person name="Paez-Espino D."/>
            <person name="Jungbluth S."/>
            <person name="Walsh D.A."/>
            <person name="Denef V.J."/>
            <person name="McMahon K.D."/>
            <person name="Konstantinidis K.T."/>
            <person name="Eloe-Fadrosh E.A."/>
            <person name="Kyrpides N.C."/>
            <person name="Woyke T."/>
        </authorList>
    </citation>
    <scope>NUCLEOTIDE SEQUENCE</scope>
    <source>
        <strain evidence="1">GVMAG-M-3300023184-88</strain>
    </source>
</reference>
<accession>A0A6C0IKK8</accession>
<name>A0A6C0IKK8_9ZZZZ</name>
<sequence>MTTLLRIRYTGIEALPSSIHTREEFLYIMHNRITTHPLVLQLIKEGMLFFKGYRLPKGFKQFTLEDWMDFAGASHIIC</sequence>
<dbReference type="EMBL" id="MN740184">
    <property type="protein sequence ID" value="QHT92417.1"/>
    <property type="molecule type" value="Genomic_DNA"/>
</dbReference>